<organism evidence="1 2">
    <name type="scientific">Marmota monax</name>
    <name type="common">Woodchuck</name>
    <dbReference type="NCBI Taxonomy" id="9995"/>
    <lineage>
        <taxon>Eukaryota</taxon>
        <taxon>Metazoa</taxon>
        <taxon>Chordata</taxon>
        <taxon>Craniata</taxon>
        <taxon>Vertebrata</taxon>
        <taxon>Euteleostomi</taxon>
        <taxon>Mammalia</taxon>
        <taxon>Eutheria</taxon>
        <taxon>Euarchontoglires</taxon>
        <taxon>Glires</taxon>
        <taxon>Rodentia</taxon>
        <taxon>Sciuromorpha</taxon>
        <taxon>Sciuridae</taxon>
        <taxon>Xerinae</taxon>
        <taxon>Marmotini</taxon>
        <taxon>Marmota</taxon>
    </lineage>
</organism>
<name>A0A5E4BZR2_MARMO</name>
<protein>
    <submittedName>
        <fullName evidence="1">Uncharacterized protein</fullName>
    </submittedName>
</protein>
<keyword evidence="2" id="KW-1185">Reference proteome</keyword>
<dbReference type="EMBL" id="CABDUW010000784">
    <property type="protein sequence ID" value="VTJ75134.1"/>
    <property type="molecule type" value="Genomic_DNA"/>
</dbReference>
<feature type="non-terminal residue" evidence="1">
    <location>
        <position position="91"/>
    </location>
</feature>
<gene>
    <name evidence="1" type="ORF">MONAX_5E039970</name>
</gene>
<reference evidence="1" key="1">
    <citation type="submission" date="2019-04" db="EMBL/GenBank/DDBJ databases">
        <authorList>
            <person name="Alioto T."/>
            <person name="Alioto T."/>
        </authorList>
    </citation>
    <scope>NUCLEOTIDE SEQUENCE [LARGE SCALE GENOMIC DNA]</scope>
</reference>
<comment type="caution">
    <text evidence="1">The sequence shown here is derived from an EMBL/GenBank/DDBJ whole genome shotgun (WGS) entry which is preliminary data.</text>
</comment>
<evidence type="ECO:0000313" key="2">
    <source>
        <dbReference type="Proteomes" id="UP000335636"/>
    </source>
</evidence>
<accession>A0A5E4BZR2</accession>
<proteinExistence type="predicted"/>
<dbReference type="Proteomes" id="UP000335636">
    <property type="component" value="Unassembled WGS sequence"/>
</dbReference>
<sequence length="91" mass="9887">MGLLGTQAGPLASAPMKNFRPPTLAEITDAAPMQDTWQLPTHRISGGHSHVDPNLPTWGFPGHRHLGTLPQWRWSPMYSGLPAPGNLMQAL</sequence>
<evidence type="ECO:0000313" key="1">
    <source>
        <dbReference type="EMBL" id="VTJ75134.1"/>
    </source>
</evidence>
<dbReference type="AlphaFoldDB" id="A0A5E4BZR2"/>